<dbReference type="InterPro" id="IPR000531">
    <property type="entry name" value="Beta-barrel_TonB"/>
</dbReference>
<evidence type="ECO:0000256" key="2">
    <source>
        <dbReference type="ARBA" id="ARBA00022448"/>
    </source>
</evidence>
<keyword evidence="14" id="KW-1185">Reference proteome</keyword>
<keyword evidence="5 9" id="KW-0798">TonB box</keyword>
<keyword evidence="6 8" id="KW-0472">Membrane</keyword>
<name>A0A7X9ZU05_9SPHN</name>
<feature type="region of interest" description="Disordered" evidence="10">
    <location>
        <begin position="101"/>
        <end position="127"/>
    </location>
</feature>
<evidence type="ECO:0000256" key="8">
    <source>
        <dbReference type="PROSITE-ProRule" id="PRU01360"/>
    </source>
</evidence>
<comment type="caution">
    <text evidence="13">The sequence shown here is derived from an EMBL/GenBank/DDBJ whole genome shotgun (WGS) entry which is preliminary data.</text>
</comment>
<dbReference type="Gene3D" id="2.40.170.20">
    <property type="entry name" value="TonB-dependent receptor, beta-barrel domain"/>
    <property type="match status" value="1"/>
</dbReference>
<dbReference type="SUPFAM" id="SSF56935">
    <property type="entry name" value="Porins"/>
    <property type="match status" value="1"/>
</dbReference>
<keyword evidence="3 8" id="KW-1134">Transmembrane beta strand</keyword>
<dbReference type="InterPro" id="IPR039426">
    <property type="entry name" value="TonB-dep_rcpt-like"/>
</dbReference>
<feature type="compositionally biased region" description="Polar residues" evidence="10">
    <location>
        <begin position="117"/>
        <end position="127"/>
    </location>
</feature>
<dbReference type="InterPro" id="IPR012910">
    <property type="entry name" value="Plug_dom"/>
</dbReference>
<evidence type="ECO:0000313" key="13">
    <source>
        <dbReference type="EMBL" id="NML12187.1"/>
    </source>
</evidence>
<reference evidence="13 14" key="1">
    <citation type="submission" date="2020-04" db="EMBL/GenBank/DDBJ databases">
        <title>Sphingobium sp. AR-3-1 isolated from Arctic soil.</title>
        <authorList>
            <person name="Dahal R.H."/>
            <person name="Chaudhary D.K."/>
        </authorList>
    </citation>
    <scope>NUCLEOTIDE SEQUENCE [LARGE SCALE GENOMIC DNA]</scope>
    <source>
        <strain evidence="13 14">AR-3-1</strain>
    </source>
</reference>
<evidence type="ECO:0000256" key="6">
    <source>
        <dbReference type="ARBA" id="ARBA00023136"/>
    </source>
</evidence>
<dbReference type="Gene3D" id="3.55.50.30">
    <property type="match status" value="1"/>
</dbReference>
<protein>
    <submittedName>
        <fullName evidence="13">TonB-dependent receptor</fullName>
    </submittedName>
</protein>
<gene>
    <name evidence="13" type="ORF">HHL08_18890</name>
</gene>
<keyword evidence="4 8" id="KW-0812">Transmembrane</keyword>
<dbReference type="PROSITE" id="PS52016">
    <property type="entry name" value="TONB_DEPENDENT_REC_3"/>
    <property type="match status" value="1"/>
</dbReference>
<dbReference type="Pfam" id="PF00593">
    <property type="entry name" value="TonB_dep_Rec_b-barrel"/>
    <property type="match status" value="1"/>
</dbReference>
<evidence type="ECO:0000259" key="11">
    <source>
        <dbReference type="Pfam" id="PF00593"/>
    </source>
</evidence>
<keyword evidence="13" id="KW-0675">Receptor</keyword>
<dbReference type="PANTHER" id="PTHR47234">
    <property type="match status" value="1"/>
</dbReference>
<evidence type="ECO:0000256" key="10">
    <source>
        <dbReference type="SAM" id="MobiDB-lite"/>
    </source>
</evidence>
<evidence type="ECO:0000259" key="12">
    <source>
        <dbReference type="Pfam" id="PF07715"/>
    </source>
</evidence>
<dbReference type="GO" id="GO:0009279">
    <property type="term" value="C:cell outer membrane"/>
    <property type="evidence" value="ECO:0007669"/>
    <property type="project" value="UniProtKB-SubCell"/>
</dbReference>
<dbReference type="PANTHER" id="PTHR47234:SF3">
    <property type="entry name" value="SECRETIN_TONB SHORT N-TERMINAL DOMAIN-CONTAINING PROTEIN"/>
    <property type="match status" value="1"/>
</dbReference>
<evidence type="ECO:0000256" key="9">
    <source>
        <dbReference type="RuleBase" id="RU003357"/>
    </source>
</evidence>
<dbReference type="EMBL" id="JABBFV010000017">
    <property type="protein sequence ID" value="NML12187.1"/>
    <property type="molecule type" value="Genomic_DNA"/>
</dbReference>
<evidence type="ECO:0000256" key="3">
    <source>
        <dbReference type="ARBA" id="ARBA00022452"/>
    </source>
</evidence>
<evidence type="ECO:0000256" key="5">
    <source>
        <dbReference type="ARBA" id="ARBA00023077"/>
    </source>
</evidence>
<dbReference type="Gene3D" id="2.170.130.10">
    <property type="entry name" value="TonB-dependent receptor, plug domain"/>
    <property type="match status" value="1"/>
</dbReference>
<evidence type="ECO:0000256" key="7">
    <source>
        <dbReference type="ARBA" id="ARBA00023237"/>
    </source>
</evidence>
<dbReference type="Pfam" id="PF07715">
    <property type="entry name" value="Plug"/>
    <property type="match status" value="1"/>
</dbReference>
<sequence>MAGLSAPGIEGRLTAPQALARALMGTGFKVEMGSDAIYIRLPSGAAGGQGAEQRGEAIVVTGSRIRGVASASQVYSYETAQARDQGITDMRGLAAAIPQNFTGGQSPGVGNGAEASGSRNTDSSTALNLRGLGPGSTLTLLNGHRLAYNLSNQSVDFSSIPFAAVERVEIMPDGASALYGSDAIGGVANIVLKKDLRGVTANAVLGAATDGGYSTQNYNIAAGTRWRSGGVLLTGNYDRNTEIVAGDRSFASGVNEHLTLYPKIESYAVVGSGHQDVGENLVLALDALYAHRDAVRASPYTNNAPVEVSGIVFSTSSWNLSVAPSATLRMSDWQFSLVGIYGRSHLRSRSHIFPSYFSSAVLENETIGSEIAGDGPLVAIPGGDIRLAFGGGYRRDAFISRAASNPIDAHQENIFGYAELSIPLSSPDQEIPGFYRTSLSAAVRYEDYPGIGRLATPKLGFVWSPNADVDFKLSWGRSFKSPTLYQRLNPVTVYLFPGNLYGERPGAPAGQTILAVYGGNSELKPEKADNLSASLVFHPSRIPGLDLSLSYFRVNYRNRIVDPISSLNRVLIDPVFGNLVQFSPTPQEIAATIAMAPLGLENQTGSGAPFDPASVYATIDGRSQNVAKDQISGVDLSLSYRFDAGSLGTLSLFSNATYLRSSRILIAGMPKIDLAGTIFNPPHFKLRGGVGWSRDSLLVNAVINYIGGVNDNRRVDTVELKGMASVDLSVKYHVDVAGGVDVQVSALNILNAKPDIIRNSGNYMPVDSTNYPTIGRYMSLSLTKSF</sequence>
<feature type="domain" description="TonB-dependent receptor plug" evidence="12">
    <location>
        <begin position="72"/>
        <end position="187"/>
    </location>
</feature>
<dbReference type="InterPro" id="IPR036942">
    <property type="entry name" value="Beta-barrel_TonB_sf"/>
</dbReference>
<comment type="subcellular location">
    <subcellularLocation>
        <location evidence="1 8">Cell outer membrane</location>
        <topology evidence="1 8">Multi-pass membrane protein</topology>
    </subcellularLocation>
</comment>
<dbReference type="CDD" id="cd01347">
    <property type="entry name" value="ligand_gated_channel"/>
    <property type="match status" value="1"/>
</dbReference>
<dbReference type="Proteomes" id="UP000519023">
    <property type="component" value="Unassembled WGS sequence"/>
</dbReference>
<organism evidence="13 14">
    <name type="scientific">Sphingobium psychrophilum</name>
    <dbReference type="NCBI Taxonomy" id="2728834"/>
    <lineage>
        <taxon>Bacteria</taxon>
        <taxon>Pseudomonadati</taxon>
        <taxon>Pseudomonadota</taxon>
        <taxon>Alphaproteobacteria</taxon>
        <taxon>Sphingomonadales</taxon>
        <taxon>Sphingomonadaceae</taxon>
        <taxon>Sphingobium</taxon>
    </lineage>
</organism>
<dbReference type="AlphaFoldDB" id="A0A7X9ZU05"/>
<accession>A0A7X9ZU05</accession>
<comment type="similarity">
    <text evidence="8 9">Belongs to the TonB-dependent receptor family.</text>
</comment>
<keyword evidence="2 8" id="KW-0813">Transport</keyword>
<keyword evidence="7 8" id="KW-0998">Cell outer membrane</keyword>
<evidence type="ECO:0000256" key="1">
    <source>
        <dbReference type="ARBA" id="ARBA00004571"/>
    </source>
</evidence>
<evidence type="ECO:0000313" key="14">
    <source>
        <dbReference type="Proteomes" id="UP000519023"/>
    </source>
</evidence>
<feature type="domain" description="TonB-dependent receptor-like beta-barrel" evidence="11">
    <location>
        <begin position="211"/>
        <end position="741"/>
    </location>
</feature>
<evidence type="ECO:0000256" key="4">
    <source>
        <dbReference type="ARBA" id="ARBA00022692"/>
    </source>
</evidence>
<dbReference type="InterPro" id="IPR037066">
    <property type="entry name" value="Plug_dom_sf"/>
</dbReference>
<proteinExistence type="inferred from homology"/>